<gene>
    <name evidence="2" type="ORF">KIPB_014956</name>
</gene>
<comment type="caution">
    <text evidence="2">The sequence shown here is derived from an EMBL/GenBank/DDBJ whole genome shotgun (WGS) entry which is preliminary data.</text>
</comment>
<proteinExistence type="predicted"/>
<dbReference type="AlphaFoldDB" id="A0A9K3D9V6"/>
<accession>A0A9K3D9V6</accession>
<evidence type="ECO:0000256" key="1">
    <source>
        <dbReference type="SAM" id="Phobius"/>
    </source>
</evidence>
<organism evidence="2 3">
    <name type="scientific">Kipferlia bialata</name>
    <dbReference type="NCBI Taxonomy" id="797122"/>
    <lineage>
        <taxon>Eukaryota</taxon>
        <taxon>Metamonada</taxon>
        <taxon>Carpediemonas-like organisms</taxon>
        <taxon>Kipferlia</taxon>
    </lineage>
</organism>
<evidence type="ECO:0000313" key="3">
    <source>
        <dbReference type="Proteomes" id="UP000265618"/>
    </source>
</evidence>
<feature type="non-terminal residue" evidence="2">
    <location>
        <position position="1"/>
    </location>
</feature>
<sequence>VPAMSNSVLIWGMVICAVVFLGVLGFIFYPSFSRSGKKGFSAYIG</sequence>
<evidence type="ECO:0000313" key="2">
    <source>
        <dbReference type="EMBL" id="GIQ91614.1"/>
    </source>
</evidence>
<feature type="transmembrane region" description="Helical" evidence="1">
    <location>
        <begin position="6"/>
        <end position="29"/>
    </location>
</feature>
<keyword evidence="1" id="KW-0812">Transmembrane</keyword>
<dbReference type="Proteomes" id="UP000265618">
    <property type="component" value="Unassembled WGS sequence"/>
</dbReference>
<reference evidence="2 3" key="1">
    <citation type="journal article" date="2018" name="PLoS ONE">
        <title>The draft genome of Kipferlia bialata reveals reductive genome evolution in fornicate parasites.</title>
        <authorList>
            <person name="Tanifuji G."/>
            <person name="Takabayashi S."/>
            <person name="Kume K."/>
            <person name="Takagi M."/>
            <person name="Nakayama T."/>
            <person name="Kamikawa R."/>
            <person name="Inagaki Y."/>
            <person name="Hashimoto T."/>
        </authorList>
    </citation>
    <scope>NUCLEOTIDE SEQUENCE [LARGE SCALE GENOMIC DNA]</scope>
    <source>
        <strain evidence="2">NY0173</strain>
    </source>
</reference>
<keyword evidence="1" id="KW-1133">Transmembrane helix</keyword>
<keyword evidence="1" id="KW-0472">Membrane</keyword>
<protein>
    <submittedName>
        <fullName evidence="2">Uncharacterized protein</fullName>
    </submittedName>
</protein>
<name>A0A9K3D9V6_9EUKA</name>
<dbReference type="EMBL" id="BDIP01008031">
    <property type="protein sequence ID" value="GIQ91614.1"/>
    <property type="molecule type" value="Genomic_DNA"/>
</dbReference>
<keyword evidence="3" id="KW-1185">Reference proteome</keyword>